<dbReference type="GO" id="GO:0007165">
    <property type="term" value="P:signal transduction"/>
    <property type="evidence" value="ECO:0007669"/>
    <property type="project" value="InterPro"/>
</dbReference>
<dbReference type="OrthoDB" id="5817230at2759"/>
<accession>A0A8I2YWM9</accession>
<dbReference type="AlphaFoldDB" id="A0A8I2YWM9"/>
<organism evidence="2 3">
    <name type="scientific">Boletus reticuloceps</name>
    <dbReference type="NCBI Taxonomy" id="495285"/>
    <lineage>
        <taxon>Eukaryota</taxon>
        <taxon>Fungi</taxon>
        <taxon>Dikarya</taxon>
        <taxon>Basidiomycota</taxon>
        <taxon>Agaricomycotina</taxon>
        <taxon>Agaricomycetes</taxon>
        <taxon>Agaricomycetidae</taxon>
        <taxon>Boletales</taxon>
        <taxon>Boletineae</taxon>
        <taxon>Boletaceae</taxon>
        <taxon>Boletoideae</taxon>
        <taxon>Boletus</taxon>
    </lineage>
</organism>
<sequence length="291" mass="33169">MPSGSKPQLEYDPLDELLKPPPNETEEDRLIRLAQEAEARRISHQIDESIKVERQQQKKKSVVRLLLLGQSESGMQIHNPQTSVKQNTSSLRSPFSPDFQRLYTPTAFREERILWRGVIQLNVVRSVRTIMDALSNVRRPPVDSGGEDSDDDAIHIPHEIDLLRMRLTPLRHIEALLIAKLIPPSQDDAASFHGGSSFSAYQSRRSTSAERLWRTQEVFVRPGATWKGALAKSTRRDGRPISLGDTGMTTRDEAQEVLHSCSDDIISLWDNKFVREVLRRRKIRLEELPGL</sequence>
<feature type="region of interest" description="Disordered" evidence="1">
    <location>
        <begin position="1"/>
        <end position="26"/>
    </location>
</feature>
<name>A0A8I2YWM9_9AGAM</name>
<proteinExistence type="predicted"/>
<evidence type="ECO:0000313" key="3">
    <source>
        <dbReference type="Proteomes" id="UP000683000"/>
    </source>
</evidence>
<evidence type="ECO:0000256" key="1">
    <source>
        <dbReference type="SAM" id="MobiDB-lite"/>
    </source>
</evidence>
<dbReference type="EMBL" id="JAGFBS010000004">
    <property type="protein sequence ID" value="KAG6379560.1"/>
    <property type="molecule type" value="Genomic_DNA"/>
</dbReference>
<reference evidence="2" key="1">
    <citation type="submission" date="2021-03" db="EMBL/GenBank/DDBJ databases">
        <title>Evolutionary innovations through gain and loss of genes in the ectomycorrhizal Boletales.</title>
        <authorList>
            <person name="Wu G."/>
            <person name="Miyauchi S."/>
            <person name="Morin E."/>
            <person name="Yang Z.-L."/>
            <person name="Xu J."/>
            <person name="Martin F.M."/>
        </authorList>
    </citation>
    <scope>NUCLEOTIDE SEQUENCE</scope>
    <source>
        <strain evidence="2">BR01</strain>
    </source>
</reference>
<comment type="caution">
    <text evidence="2">The sequence shown here is derived from an EMBL/GenBank/DDBJ whole genome shotgun (WGS) entry which is preliminary data.</text>
</comment>
<protein>
    <submittedName>
        <fullName evidence="2">Guanine nucleotide binding protein, alpha subunit</fullName>
    </submittedName>
</protein>
<dbReference type="Proteomes" id="UP000683000">
    <property type="component" value="Unassembled WGS sequence"/>
</dbReference>
<dbReference type="InterPro" id="IPR027417">
    <property type="entry name" value="P-loop_NTPase"/>
</dbReference>
<dbReference type="InterPro" id="IPR011025">
    <property type="entry name" value="GproteinA_insert"/>
</dbReference>
<keyword evidence="3" id="KW-1185">Reference proteome</keyword>
<gene>
    <name evidence="2" type="ORF">JVT61DRAFT_10061</name>
</gene>
<evidence type="ECO:0000313" key="2">
    <source>
        <dbReference type="EMBL" id="KAG6379560.1"/>
    </source>
</evidence>
<dbReference type="Gene3D" id="3.40.50.300">
    <property type="entry name" value="P-loop containing nucleotide triphosphate hydrolases"/>
    <property type="match status" value="1"/>
</dbReference>
<dbReference type="SUPFAM" id="SSF47895">
    <property type="entry name" value="Transducin (alpha subunit), insertion domain"/>
    <property type="match status" value="1"/>
</dbReference>